<name>A0A6I2UXP8_9FIRM</name>
<gene>
    <name evidence="2" type="ORF">FYJ78_12495</name>
</gene>
<dbReference type="AlphaFoldDB" id="A0A6I2UXP8"/>
<evidence type="ECO:0000313" key="3">
    <source>
        <dbReference type="Proteomes" id="UP000430222"/>
    </source>
</evidence>
<feature type="transmembrane region" description="Helical" evidence="1">
    <location>
        <begin position="39"/>
        <end position="57"/>
    </location>
</feature>
<keyword evidence="1" id="KW-0812">Transmembrane</keyword>
<dbReference type="Proteomes" id="UP000430222">
    <property type="component" value="Unassembled WGS sequence"/>
</dbReference>
<dbReference type="EMBL" id="VUNL01000021">
    <property type="protein sequence ID" value="MSV25967.1"/>
    <property type="molecule type" value="Genomic_DNA"/>
</dbReference>
<dbReference type="InterPro" id="IPR008407">
    <property type="entry name" value="Brnchd-chn_aa_trnsp_AzlD"/>
</dbReference>
<dbReference type="RefSeq" id="WP_154621735.1">
    <property type="nucleotide sequence ID" value="NZ_JBQHVT010000003.1"/>
</dbReference>
<feature type="transmembrane region" description="Helical" evidence="1">
    <location>
        <begin position="6"/>
        <end position="27"/>
    </location>
</feature>
<proteinExistence type="predicted"/>
<evidence type="ECO:0000256" key="1">
    <source>
        <dbReference type="SAM" id="Phobius"/>
    </source>
</evidence>
<reference evidence="2 3" key="1">
    <citation type="submission" date="2019-08" db="EMBL/GenBank/DDBJ databases">
        <title>In-depth cultivation of the pig gut microbiome towards novel bacterial diversity and tailored functional studies.</title>
        <authorList>
            <person name="Wylensek D."/>
            <person name="Hitch T.C.A."/>
            <person name="Clavel T."/>
        </authorList>
    </citation>
    <scope>NUCLEOTIDE SEQUENCE [LARGE SCALE GENOMIC DNA]</scope>
    <source>
        <strain evidence="3">WCA-380-WT-3B3</strain>
    </source>
</reference>
<dbReference type="Pfam" id="PF05437">
    <property type="entry name" value="AzlD"/>
    <property type="match status" value="1"/>
</dbReference>
<keyword evidence="1" id="KW-1133">Transmembrane helix</keyword>
<organism evidence="2 3">
    <name type="scientific">Selenomonas montiformis</name>
    <dbReference type="NCBI Taxonomy" id="2652285"/>
    <lineage>
        <taxon>Bacteria</taxon>
        <taxon>Bacillati</taxon>
        <taxon>Bacillota</taxon>
        <taxon>Negativicutes</taxon>
        <taxon>Selenomonadales</taxon>
        <taxon>Selenomonadaceae</taxon>
        <taxon>Selenomonas</taxon>
    </lineage>
</organism>
<evidence type="ECO:0000313" key="2">
    <source>
        <dbReference type="EMBL" id="MSV25967.1"/>
    </source>
</evidence>
<protein>
    <submittedName>
        <fullName evidence="2">AzlD domain-containing protein</fullName>
    </submittedName>
</protein>
<keyword evidence="1" id="KW-0472">Membrane</keyword>
<feature type="transmembrane region" description="Helical" evidence="1">
    <location>
        <begin position="77"/>
        <end position="102"/>
    </location>
</feature>
<sequence length="103" mass="11502">MRHDIYLYLLVMSAVTLAIRIVPLTLIRRQIKNRFLRSFLFYVPYVTLAVMTFPAILETTQTPVSGALALAAGIALAWYGASLFKVSAACCLIVFCVEWMLLG</sequence>
<accession>A0A6I2UXP8</accession>
<keyword evidence="3" id="KW-1185">Reference proteome</keyword>
<comment type="caution">
    <text evidence="2">The sequence shown here is derived from an EMBL/GenBank/DDBJ whole genome shotgun (WGS) entry which is preliminary data.</text>
</comment>